<organism evidence="2 3">
    <name type="scientific">Armillaria borealis</name>
    <dbReference type="NCBI Taxonomy" id="47425"/>
    <lineage>
        <taxon>Eukaryota</taxon>
        <taxon>Fungi</taxon>
        <taxon>Dikarya</taxon>
        <taxon>Basidiomycota</taxon>
        <taxon>Agaricomycotina</taxon>
        <taxon>Agaricomycetes</taxon>
        <taxon>Agaricomycetidae</taxon>
        <taxon>Agaricales</taxon>
        <taxon>Marasmiineae</taxon>
        <taxon>Physalacriaceae</taxon>
        <taxon>Armillaria</taxon>
    </lineage>
</organism>
<feature type="transmembrane region" description="Helical" evidence="1">
    <location>
        <begin position="53"/>
        <end position="73"/>
    </location>
</feature>
<evidence type="ECO:0000256" key="1">
    <source>
        <dbReference type="SAM" id="Phobius"/>
    </source>
</evidence>
<accession>A0AA39IWX0</accession>
<keyword evidence="1" id="KW-0472">Membrane</keyword>
<evidence type="ECO:0000313" key="2">
    <source>
        <dbReference type="EMBL" id="KAK0431992.1"/>
    </source>
</evidence>
<sequence length="93" mass="9887">MFVRCPAPGSHSAPCIRFDCIIHYTTTTAVSCGLPLAHVYAEPSGGCPLLHCYAVISFAALFCTVATCVIGALDFLGPHLDAYEDCISLHNAR</sequence>
<evidence type="ECO:0000313" key="3">
    <source>
        <dbReference type="Proteomes" id="UP001175226"/>
    </source>
</evidence>
<name>A0AA39IWX0_9AGAR</name>
<keyword evidence="1" id="KW-0812">Transmembrane</keyword>
<gene>
    <name evidence="2" type="ORF">EV421DRAFT_131074</name>
</gene>
<comment type="caution">
    <text evidence="2">The sequence shown here is derived from an EMBL/GenBank/DDBJ whole genome shotgun (WGS) entry which is preliminary data.</text>
</comment>
<proteinExistence type="predicted"/>
<feature type="transmembrane region" description="Helical" evidence="1">
    <location>
        <begin position="21"/>
        <end position="41"/>
    </location>
</feature>
<protein>
    <submittedName>
        <fullName evidence="2">Uncharacterized protein</fullName>
    </submittedName>
</protein>
<dbReference type="PROSITE" id="PS51257">
    <property type="entry name" value="PROKAR_LIPOPROTEIN"/>
    <property type="match status" value="1"/>
</dbReference>
<dbReference type="EMBL" id="JAUEPT010000103">
    <property type="protein sequence ID" value="KAK0431992.1"/>
    <property type="molecule type" value="Genomic_DNA"/>
</dbReference>
<reference evidence="2" key="1">
    <citation type="submission" date="2023-06" db="EMBL/GenBank/DDBJ databases">
        <authorList>
            <consortium name="Lawrence Berkeley National Laboratory"/>
            <person name="Ahrendt S."/>
            <person name="Sahu N."/>
            <person name="Indic B."/>
            <person name="Wong-Bajracharya J."/>
            <person name="Merenyi Z."/>
            <person name="Ke H.-M."/>
            <person name="Monk M."/>
            <person name="Kocsube S."/>
            <person name="Drula E."/>
            <person name="Lipzen A."/>
            <person name="Balint B."/>
            <person name="Henrissat B."/>
            <person name="Andreopoulos B."/>
            <person name="Martin F.M."/>
            <person name="Harder C.B."/>
            <person name="Rigling D."/>
            <person name="Ford K.L."/>
            <person name="Foster G.D."/>
            <person name="Pangilinan J."/>
            <person name="Papanicolaou A."/>
            <person name="Barry K."/>
            <person name="LaButti K."/>
            <person name="Viragh M."/>
            <person name="Koriabine M."/>
            <person name="Yan M."/>
            <person name="Riley R."/>
            <person name="Champramary S."/>
            <person name="Plett K.L."/>
            <person name="Tsai I.J."/>
            <person name="Slot J."/>
            <person name="Sipos G."/>
            <person name="Plett J."/>
            <person name="Nagy L.G."/>
            <person name="Grigoriev I.V."/>
        </authorList>
    </citation>
    <scope>NUCLEOTIDE SEQUENCE</scope>
    <source>
        <strain evidence="2">FPL87.14</strain>
    </source>
</reference>
<dbReference type="AlphaFoldDB" id="A0AA39IWX0"/>
<keyword evidence="1" id="KW-1133">Transmembrane helix</keyword>
<dbReference type="Proteomes" id="UP001175226">
    <property type="component" value="Unassembled WGS sequence"/>
</dbReference>
<keyword evidence="3" id="KW-1185">Reference proteome</keyword>